<proteinExistence type="predicted"/>
<keyword evidence="2" id="KW-1185">Reference proteome</keyword>
<evidence type="ECO:0000313" key="1">
    <source>
        <dbReference type="EMBL" id="EFD04530.1"/>
    </source>
</evidence>
<dbReference type="Proteomes" id="UP000004206">
    <property type="component" value="Unassembled WGS sequence"/>
</dbReference>
<protein>
    <submittedName>
        <fullName evidence="1">Transposase</fullName>
    </submittedName>
</protein>
<dbReference type="AlphaFoldDB" id="D3MTL4"/>
<evidence type="ECO:0000313" key="2">
    <source>
        <dbReference type="Proteomes" id="UP000004206"/>
    </source>
</evidence>
<organism evidence="1 2">
    <name type="scientific">Peptostreptococcus anaerobius 653-L</name>
    <dbReference type="NCBI Taxonomy" id="596329"/>
    <lineage>
        <taxon>Bacteria</taxon>
        <taxon>Bacillati</taxon>
        <taxon>Bacillota</taxon>
        <taxon>Clostridia</taxon>
        <taxon>Peptostreptococcales</taxon>
        <taxon>Peptostreptococcaceae</taxon>
        <taxon>Peptostreptococcus</taxon>
    </lineage>
</organism>
<sequence>MVTKCFQSRKTKRVDVTVSAIILKQRLPEVLGIDEFKSLKSVDSNMSVNLCDIQTGDIIDIVPDRRKRYWKVLLKNDFNLNGVKFCKYVHYKKWTNTKEILIDLLSLSDRLSAGHSLYQEFLYTIHNRDIDGFEAFLDRYLNQDSIPPGRIHHRVVPDSQIFYNGFWKFIKSVSPFCRRFNFF</sequence>
<dbReference type="EMBL" id="ADJN01000062">
    <property type="protein sequence ID" value="EFD04530.1"/>
    <property type="molecule type" value="Genomic_DNA"/>
</dbReference>
<reference evidence="1 2" key="1">
    <citation type="submission" date="2010-01" db="EMBL/GenBank/DDBJ databases">
        <authorList>
            <person name="Dodson R."/>
            <person name="Madupu R."/>
            <person name="Durkin A.S."/>
            <person name="Torralba M."/>
            <person name="Methe B."/>
            <person name="Sutton G.G."/>
            <person name="Strausberg R.L."/>
            <person name="Nelson K.E."/>
        </authorList>
    </citation>
    <scope>NUCLEOTIDE SEQUENCE [LARGE SCALE GENOMIC DNA]</scope>
    <source>
        <strain evidence="1 2">653-L</strain>
    </source>
</reference>
<gene>
    <name evidence="1" type="ORF">HMPREF0631_0009</name>
</gene>
<accession>D3MTL4</accession>
<name>D3MTL4_9FIRM</name>
<comment type="caution">
    <text evidence="1">The sequence shown here is derived from an EMBL/GenBank/DDBJ whole genome shotgun (WGS) entry which is preliminary data.</text>
</comment>